<evidence type="ECO:0000313" key="10">
    <source>
        <dbReference type="EMBL" id="CAH2763905.1"/>
    </source>
</evidence>
<dbReference type="InterPro" id="IPR016161">
    <property type="entry name" value="Ald_DH/histidinol_DH"/>
</dbReference>
<evidence type="ECO:0000256" key="5">
    <source>
        <dbReference type="PIRSR" id="PIRSR036492-1"/>
    </source>
</evidence>
<keyword evidence="3" id="KW-0520">NAD</keyword>
<evidence type="ECO:0000256" key="4">
    <source>
        <dbReference type="PIRNR" id="PIRNR036492"/>
    </source>
</evidence>
<comment type="similarity">
    <text evidence="1 4 7">Belongs to the aldehyde dehydrogenase family.</text>
</comment>
<dbReference type="InterPro" id="IPR016163">
    <property type="entry name" value="Ald_DH_C"/>
</dbReference>
<dbReference type="FunFam" id="3.40.309.10:FF:000003">
    <property type="entry name" value="Aldehyde dehydrogenase"/>
    <property type="match status" value="1"/>
</dbReference>
<keyword evidence="2 4" id="KW-0560">Oxidoreductase</keyword>
<evidence type="ECO:0000313" key="12">
    <source>
        <dbReference type="Proteomes" id="UP001154111"/>
    </source>
</evidence>
<dbReference type="InterPro" id="IPR016162">
    <property type="entry name" value="Ald_DH_N"/>
</dbReference>
<dbReference type="PANTHER" id="PTHR43570:SF16">
    <property type="entry name" value="ALDEHYDE DEHYDROGENASE TYPE III, ISOFORM Q"/>
    <property type="match status" value="1"/>
</dbReference>
<reference evidence="9" key="1">
    <citation type="submission" date="2022-04" db="EMBL/GenBank/DDBJ databases">
        <authorList>
            <person name="Forde T."/>
        </authorList>
    </citation>
    <scope>NUCLEOTIDE SEQUENCE</scope>
    <source>
        <strain evidence="9">A18Y016a</strain>
        <strain evidence="10">A18Y020d</strain>
    </source>
</reference>
<dbReference type="GO" id="GO:0004029">
    <property type="term" value="F:aldehyde dehydrogenase (NAD+) activity"/>
    <property type="evidence" value="ECO:0007669"/>
    <property type="project" value="TreeGrafter"/>
</dbReference>
<dbReference type="Proteomes" id="UP001154095">
    <property type="component" value="Chromosome"/>
</dbReference>
<gene>
    <name evidence="9" type="primary">alkH</name>
    <name evidence="9" type="ORF">ERYAMS2_00248</name>
    <name evidence="10" type="ORF">ERYAMS_01806</name>
</gene>
<dbReference type="FunFam" id="3.40.605.10:FF:000004">
    <property type="entry name" value="Aldehyde dehydrogenase"/>
    <property type="match status" value="1"/>
</dbReference>
<organism evidence="9 12">
    <name type="scientific">Erysipelothrix amsterdamensis</name>
    <dbReference type="NCBI Taxonomy" id="2929157"/>
    <lineage>
        <taxon>Bacteria</taxon>
        <taxon>Bacillati</taxon>
        <taxon>Bacillota</taxon>
        <taxon>Erysipelotrichia</taxon>
        <taxon>Erysipelotrichales</taxon>
        <taxon>Erysipelotrichaceae</taxon>
        <taxon>Erysipelothrix</taxon>
    </lineage>
</organism>
<sequence length="452" mass="50884">MNRLDKQKIYFNSQITKPIAFRKEALDKLEKGLKAYETKIYAAFKQDLSKPEMEVYTTEIAVVYRSIRDAKKNLRQWMKQQKVKTPFVLAGRKSFKLYEPLGNTLIIGPFNYPLQLVLVPLVGAIAAGNTAVIKTSELTPAISSVIHELISDFFIEDYIVVVEGDVSVNQELLKQPFDFIFFTGSTQVGKIVMKYAAENLTPVVLELGGKSPCVVTENANISLSAKRIAWGKFLNNGQTCVAPDYVLVSRKHEEALTQALIKEIRAMYGDDIKNNEDYGRIVNIKHADRLKQILEAHKDDIVFGGRSNGTYIEPTLLSLECDKGKVMESEIFGPILPIIAFDTLEEAYTIIENNPKPLSLYMFTESYEEQEAILNRIQFGGGCINDTILHLVNDALPFGGIGNSGIGTYHGFSSFEVFSNCKSMMKSNSFPLSIMYPPYHQTKFKFIKKIFK</sequence>
<dbReference type="PANTHER" id="PTHR43570">
    <property type="entry name" value="ALDEHYDE DEHYDROGENASE"/>
    <property type="match status" value="1"/>
</dbReference>
<dbReference type="PROSITE" id="PS00070">
    <property type="entry name" value="ALDEHYDE_DEHYDR_CYS"/>
    <property type="match status" value="1"/>
</dbReference>
<dbReference type="Gene3D" id="3.40.309.10">
    <property type="entry name" value="Aldehyde Dehydrogenase, Chain A, domain 2"/>
    <property type="match status" value="1"/>
</dbReference>
<evidence type="ECO:0000259" key="8">
    <source>
        <dbReference type="Pfam" id="PF00171"/>
    </source>
</evidence>
<evidence type="ECO:0000256" key="1">
    <source>
        <dbReference type="ARBA" id="ARBA00009986"/>
    </source>
</evidence>
<evidence type="ECO:0000313" key="11">
    <source>
        <dbReference type="Proteomes" id="UP001154095"/>
    </source>
</evidence>
<dbReference type="Pfam" id="PF00171">
    <property type="entry name" value="Aldedh"/>
    <property type="match status" value="1"/>
</dbReference>
<dbReference type="Proteomes" id="UP001154111">
    <property type="component" value="Chromosome"/>
</dbReference>
<protein>
    <recommendedName>
        <fullName evidence="4">Aldehyde dehydrogenase</fullName>
    </recommendedName>
</protein>
<evidence type="ECO:0000256" key="3">
    <source>
        <dbReference type="ARBA" id="ARBA00023027"/>
    </source>
</evidence>
<name>A0AAU9VGP7_9FIRM</name>
<dbReference type="PROSITE" id="PS00687">
    <property type="entry name" value="ALDEHYDE_DEHYDR_GLU"/>
    <property type="match status" value="1"/>
</dbReference>
<feature type="active site" evidence="5">
    <location>
        <position position="240"/>
    </location>
</feature>
<dbReference type="AlphaFoldDB" id="A0AAU9VGP7"/>
<dbReference type="InterPro" id="IPR016160">
    <property type="entry name" value="Ald_DH_CS_CYS"/>
</dbReference>
<dbReference type="RefSeq" id="WP_254007024.1">
    <property type="nucleotide sequence ID" value="NZ_OW659477.1"/>
</dbReference>
<dbReference type="SUPFAM" id="SSF53720">
    <property type="entry name" value="ALDH-like"/>
    <property type="match status" value="1"/>
</dbReference>
<evidence type="ECO:0000313" key="9">
    <source>
        <dbReference type="EMBL" id="CAH2760614.1"/>
    </source>
</evidence>
<evidence type="ECO:0000256" key="2">
    <source>
        <dbReference type="ARBA" id="ARBA00023002"/>
    </source>
</evidence>
<dbReference type="Gene3D" id="3.40.605.10">
    <property type="entry name" value="Aldehyde Dehydrogenase, Chain A, domain 1"/>
    <property type="match status" value="1"/>
</dbReference>
<dbReference type="EMBL" id="OW659496">
    <property type="protein sequence ID" value="CAH2763905.1"/>
    <property type="molecule type" value="Genomic_DNA"/>
</dbReference>
<proteinExistence type="inferred from homology"/>
<feature type="domain" description="Aldehyde dehydrogenase" evidence="8">
    <location>
        <begin position="18"/>
        <end position="423"/>
    </location>
</feature>
<keyword evidence="11" id="KW-1185">Reference proteome</keyword>
<evidence type="ECO:0000256" key="6">
    <source>
        <dbReference type="PROSITE-ProRule" id="PRU10007"/>
    </source>
</evidence>
<accession>A0AAU9VGP7</accession>
<dbReference type="InterPro" id="IPR029510">
    <property type="entry name" value="Ald_DH_CS_GLU"/>
</dbReference>
<dbReference type="InterPro" id="IPR015590">
    <property type="entry name" value="Aldehyde_DH_dom"/>
</dbReference>
<evidence type="ECO:0000256" key="7">
    <source>
        <dbReference type="RuleBase" id="RU003345"/>
    </source>
</evidence>
<feature type="active site" evidence="5 6">
    <location>
        <position position="206"/>
    </location>
</feature>
<dbReference type="GO" id="GO:0006081">
    <property type="term" value="P:aldehyde metabolic process"/>
    <property type="evidence" value="ECO:0007669"/>
    <property type="project" value="InterPro"/>
</dbReference>
<dbReference type="GO" id="GO:0005737">
    <property type="term" value="C:cytoplasm"/>
    <property type="evidence" value="ECO:0007669"/>
    <property type="project" value="TreeGrafter"/>
</dbReference>
<dbReference type="EMBL" id="OW659477">
    <property type="protein sequence ID" value="CAH2760614.1"/>
    <property type="molecule type" value="Genomic_DNA"/>
</dbReference>
<dbReference type="InterPro" id="IPR012394">
    <property type="entry name" value="Aldehyde_DH_NAD(P)"/>
</dbReference>
<dbReference type="PIRSF" id="PIRSF036492">
    <property type="entry name" value="ALDH"/>
    <property type="match status" value="1"/>
</dbReference>